<dbReference type="Pfam" id="PF04191">
    <property type="entry name" value="PEMT"/>
    <property type="match status" value="1"/>
</dbReference>
<protein>
    <submittedName>
        <fullName evidence="6">Isoprenylcysteine carboxylmethyltransferase family protein</fullName>
    </submittedName>
</protein>
<keyword evidence="7" id="KW-1185">Reference proteome</keyword>
<dbReference type="PROSITE" id="PS50244">
    <property type="entry name" value="S5A_REDUCTASE"/>
    <property type="match status" value="1"/>
</dbReference>
<feature type="transmembrane region" description="Helical" evidence="5">
    <location>
        <begin position="94"/>
        <end position="114"/>
    </location>
</feature>
<reference evidence="6 7" key="1">
    <citation type="submission" date="2021-06" db="EMBL/GenBank/DDBJ databases">
        <title>Differences between aerobic and microaerobic xylene degrading microbial communities.</title>
        <authorList>
            <person name="Banerjee S."/>
            <person name="Tancsics A."/>
        </authorList>
    </citation>
    <scope>NUCLEOTIDE SEQUENCE [LARGE SCALE GENOMIC DNA]</scope>
    <source>
        <strain evidence="6 7">MAP12</strain>
    </source>
</reference>
<gene>
    <name evidence="6" type="ORF">KRX52_17235</name>
</gene>
<dbReference type="InterPro" id="IPR052527">
    <property type="entry name" value="Metal_cation-efflux_comp"/>
</dbReference>
<name>A0ABS6N0F5_9GAMM</name>
<evidence type="ECO:0000256" key="1">
    <source>
        <dbReference type="ARBA" id="ARBA00004127"/>
    </source>
</evidence>
<evidence type="ECO:0000256" key="3">
    <source>
        <dbReference type="ARBA" id="ARBA00022989"/>
    </source>
</evidence>
<keyword evidence="3 5" id="KW-1133">Transmembrane helix</keyword>
<dbReference type="InterPro" id="IPR007318">
    <property type="entry name" value="Phopholipid_MeTrfase"/>
</dbReference>
<organism evidence="6 7">
    <name type="scientific">Geopseudomonas aromaticivorans</name>
    <dbReference type="NCBI Taxonomy" id="2849492"/>
    <lineage>
        <taxon>Bacteria</taxon>
        <taxon>Pseudomonadati</taxon>
        <taxon>Pseudomonadota</taxon>
        <taxon>Gammaproteobacteria</taxon>
        <taxon>Pseudomonadales</taxon>
        <taxon>Pseudomonadaceae</taxon>
        <taxon>Geopseudomonas</taxon>
    </lineage>
</organism>
<proteinExistence type="predicted"/>
<dbReference type="PANTHER" id="PTHR43847">
    <property type="entry name" value="BLL3993 PROTEIN"/>
    <property type="match status" value="1"/>
</dbReference>
<sequence length="210" mass="23833">MAPPAYSTLFFRIADRLDQAIIIIIYTWFCVRLLPDGFPPKHAYSTMLLMSEGTVLLFALIRRPAEKITLNLKEWVVALGGTTAVLLVENSSATFWPEIGAILILFGFSIHLGAKLSLRRSFGLVPADRGIKSTGLYSIVRHPMYLGYMISHVGFLLSVPSAWNFAVYLIAWPLFVLRMYFEEHLLLQNVEYKAYADKVCYRVIPREGLK</sequence>
<accession>A0ABS6N0F5</accession>
<evidence type="ECO:0000256" key="2">
    <source>
        <dbReference type="ARBA" id="ARBA00022692"/>
    </source>
</evidence>
<feature type="transmembrane region" description="Helical" evidence="5">
    <location>
        <begin position="163"/>
        <end position="181"/>
    </location>
</feature>
<dbReference type="Proteomes" id="UP000813068">
    <property type="component" value="Unassembled WGS sequence"/>
</dbReference>
<dbReference type="EMBL" id="JAHRGL010000057">
    <property type="protein sequence ID" value="MBV2134525.1"/>
    <property type="molecule type" value="Genomic_DNA"/>
</dbReference>
<keyword evidence="2 5" id="KW-0812">Transmembrane</keyword>
<comment type="caution">
    <text evidence="6">The sequence shown here is derived from an EMBL/GenBank/DDBJ whole genome shotgun (WGS) entry which is preliminary data.</text>
</comment>
<evidence type="ECO:0000313" key="6">
    <source>
        <dbReference type="EMBL" id="MBV2134525.1"/>
    </source>
</evidence>
<keyword evidence="4 5" id="KW-0472">Membrane</keyword>
<feature type="transmembrane region" description="Helical" evidence="5">
    <location>
        <begin position="20"/>
        <end position="38"/>
    </location>
</feature>
<evidence type="ECO:0000256" key="5">
    <source>
        <dbReference type="SAM" id="Phobius"/>
    </source>
</evidence>
<evidence type="ECO:0000256" key="4">
    <source>
        <dbReference type="ARBA" id="ARBA00023136"/>
    </source>
</evidence>
<dbReference type="RefSeq" id="WP_217682958.1">
    <property type="nucleotide sequence ID" value="NZ_JAHRGL010000057.1"/>
</dbReference>
<evidence type="ECO:0000313" key="7">
    <source>
        <dbReference type="Proteomes" id="UP000813068"/>
    </source>
</evidence>
<dbReference type="PANTHER" id="PTHR43847:SF1">
    <property type="entry name" value="BLL3993 PROTEIN"/>
    <property type="match status" value="1"/>
</dbReference>
<comment type="subcellular location">
    <subcellularLocation>
        <location evidence="1">Endomembrane system</location>
        <topology evidence="1">Multi-pass membrane protein</topology>
    </subcellularLocation>
</comment>